<protein>
    <recommendedName>
        <fullName evidence="5">S-adenosyl-L-methionine-dependent methyltransferase</fullName>
    </recommendedName>
</protein>
<dbReference type="InterPro" id="IPR005299">
    <property type="entry name" value="MeTrfase_7"/>
</dbReference>
<dbReference type="InterPro" id="IPR042086">
    <property type="entry name" value="MeTrfase_capping"/>
</dbReference>
<evidence type="ECO:0008006" key="5">
    <source>
        <dbReference type="Google" id="ProtNLM"/>
    </source>
</evidence>
<dbReference type="SUPFAM" id="SSF53335">
    <property type="entry name" value="S-adenosyl-L-methionine-dependent methyltransferases"/>
    <property type="match status" value="1"/>
</dbReference>
<dbReference type="AlphaFoldDB" id="A0AAV9U716"/>
<dbReference type="Proteomes" id="UP001375240">
    <property type="component" value="Unassembled WGS sequence"/>
</dbReference>
<reference evidence="3 4" key="1">
    <citation type="submission" date="2019-10" db="EMBL/GenBank/DDBJ databases">
        <authorList>
            <person name="Palmer J.M."/>
        </authorList>
    </citation>
    <scope>NUCLEOTIDE SEQUENCE [LARGE SCALE GENOMIC DNA]</scope>
    <source>
        <strain evidence="3 4">TWF696</strain>
    </source>
</reference>
<gene>
    <name evidence="3" type="ORF">TWF696_002362</name>
</gene>
<keyword evidence="1" id="KW-0479">Metal-binding</keyword>
<organism evidence="3 4">
    <name type="scientific">Orbilia brochopaga</name>
    <dbReference type="NCBI Taxonomy" id="3140254"/>
    <lineage>
        <taxon>Eukaryota</taxon>
        <taxon>Fungi</taxon>
        <taxon>Dikarya</taxon>
        <taxon>Ascomycota</taxon>
        <taxon>Pezizomycotina</taxon>
        <taxon>Orbiliomycetes</taxon>
        <taxon>Orbiliales</taxon>
        <taxon>Orbiliaceae</taxon>
        <taxon>Orbilia</taxon>
    </lineage>
</organism>
<dbReference type="Pfam" id="PF03492">
    <property type="entry name" value="Methyltransf_7"/>
    <property type="match status" value="1"/>
</dbReference>
<dbReference type="GO" id="GO:0008168">
    <property type="term" value="F:methyltransferase activity"/>
    <property type="evidence" value="ECO:0007669"/>
    <property type="project" value="InterPro"/>
</dbReference>
<dbReference type="GO" id="GO:0046872">
    <property type="term" value="F:metal ion binding"/>
    <property type="evidence" value="ECO:0007669"/>
    <property type="project" value="UniProtKB-KW"/>
</dbReference>
<dbReference type="Gene3D" id="1.10.1200.270">
    <property type="entry name" value="Methyltransferase, alpha-helical capping domain"/>
    <property type="match status" value="1"/>
</dbReference>
<evidence type="ECO:0000256" key="2">
    <source>
        <dbReference type="ARBA" id="ARBA00022842"/>
    </source>
</evidence>
<keyword evidence="2" id="KW-0460">Magnesium</keyword>
<evidence type="ECO:0000256" key="1">
    <source>
        <dbReference type="ARBA" id="ARBA00022723"/>
    </source>
</evidence>
<evidence type="ECO:0000313" key="3">
    <source>
        <dbReference type="EMBL" id="KAK6335594.1"/>
    </source>
</evidence>
<accession>A0AAV9U716</accession>
<dbReference type="Gene3D" id="3.40.50.150">
    <property type="entry name" value="Vaccinia Virus protein VP39"/>
    <property type="match status" value="1"/>
</dbReference>
<name>A0AAV9U716_9PEZI</name>
<dbReference type="EMBL" id="JAVHNQ010000012">
    <property type="protein sequence ID" value="KAK6335594.1"/>
    <property type="molecule type" value="Genomic_DNA"/>
</dbReference>
<sequence length="358" mass="40445">MTIEDGNSQVNAIAMASGNTYNENCHQQTLIMEGSLPLFDDIKLGSNLTIVDYGCSQGGNSILDRLASSSTASLVFEDLPSNEFTSLINLLPKLFASYPTLKLYPSLIPKSFYESAVPPGSVDLGYTLSTIHWLKRMPFPKPPTETVSEYYSKRDSRNSAAAEQDLREFLTLRGQEIKSGGHLVIACFGSFTKEEIARYKDALILRHRVLFQAMETLANEGKLPLKVMERINVPIYDRSEKELLGGIDELKDTWTVEKYYRKMIHHPAYYKFLKVHEDAGRDENEKIAAAKEYAGTLIDWLIAVFGDMILSWWRESGVEEAAIDGLHQEFLVRAKDMLWKEGPGGAEIPIMYTRLRRV</sequence>
<dbReference type="InterPro" id="IPR029063">
    <property type="entry name" value="SAM-dependent_MTases_sf"/>
</dbReference>
<proteinExistence type="predicted"/>
<evidence type="ECO:0000313" key="4">
    <source>
        <dbReference type="Proteomes" id="UP001375240"/>
    </source>
</evidence>
<keyword evidence="4" id="KW-1185">Reference proteome</keyword>
<comment type="caution">
    <text evidence="3">The sequence shown here is derived from an EMBL/GenBank/DDBJ whole genome shotgun (WGS) entry which is preliminary data.</text>
</comment>
<dbReference type="PANTHER" id="PTHR31009">
    <property type="entry name" value="S-ADENOSYL-L-METHIONINE:CARBOXYL METHYLTRANSFERASE FAMILY PROTEIN"/>
    <property type="match status" value="1"/>
</dbReference>